<dbReference type="AlphaFoldDB" id="A0A0A9ANX3"/>
<reference evidence="1" key="1">
    <citation type="submission" date="2014-09" db="EMBL/GenBank/DDBJ databases">
        <authorList>
            <person name="Magalhaes I.L.F."/>
            <person name="Oliveira U."/>
            <person name="Santos F.R."/>
            <person name="Vidigal T.H.D.A."/>
            <person name="Brescovit A.D."/>
            <person name="Santos A.J."/>
        </authorList>
    </citation>
    <scope>NUCLEOTIDE SEQUENCE</scope>
    <source>
        <tissue evidence="1">Shoot tissue taken approximately 20 cm above the soil surface</tissue>
    </source>
</reference>
<accession>A0A0A9ANX3</accession>
<sequence length="67" mass="7589">METSSTSHNLLPLLQIDISSHSTLHSSDLRGHRPLYPRILESIPVTSHPAHQQFRNLDVEPCFEPGF</sequence>
<reference evidence="1" key="2">
    <citation type="journal article" date="2015" name="Data Brief">
        <title>Shoot transcriptome of the giant reed, Arundo donax.</title>
        <authorList>
            <person name="Barrero R.A."/>
            <person name="Guerrero F.D."/>
            <person name="Moolhuijzen P."/>
            <person name="Goolsby J.A."/>
            <person name="Tidwell J."/>
            <person name="Bellgard S.E."/>
            <person name="Bellgard M.I."/>
        </authorList>
    </citation>
    <scope>NUCLEOTIDE SEQUENCE</scope>
    <source>
        <tissue evidence="1">Shoot tissue taken approximately 20 cm above the soil surface</tissue>
    </source>
</reference>
<proteinExistence type="predicted"/>
<dbReference type="EMBL" id="GBRH01246337">
    <property type="protein sequence ID" value="JAD51558.1"/>
    <property type="molecule type" value="Transcribed_RNA"/>
</dbReference>
<name>A0A0A9ANX3_ARUDO</name>
<organism evidence="1">
    <name type="scientific">Arundo donax</name>
    <name type="common">Giant reed</name>
    <name type="synonym">Donax arundinaceus</name>
    <dbReference type="NCBI Taxonomy" id="35708"/>
    <lineage>
        <taxon>Eukaryota</taxon>
        <taxon>Viridiplantae</taxon>
        <taxon>Streptophyta</taxon>
        <taxon>Embryophyta</taxon>
        <taxon>Tracheophyta</taxon>
        <taxon>Spermatophyta</taxon>
        <taxon>Magnoliopsida</taxon>
        <taxon>Liliopsida</taxon>
        <taxon>Poales</taxon>
        <taxon>Poaceae</taxon>
        <taxon>PACMAD clade</taxon>
        <taxon>Arundinoideae</taxon>
        <taxon>Arundineae</taxon>
        <taxon>Arundo</taxon>
    </lineage>
</organism>
<evidence type="ECO:0000313" key="1">
    <source>
        <dbReference type="EMBL" id="JAD51558.1"/>
    </source>
</evidence>
<protein>
    <submittedName>
        <fullName evidence="1">Uncharacterized protein</fullName>
    </submittedName>
</protein>